<dbReference type="GO" id="GO:0008664">
    <property type="term" value="F:RNA 2',3'-cyclic 3'-phosphodiesterase activity"/>
    <property type="evidence" value="ECO:0007669"/>
    <property type="project" value="UniProtKB-EC"/>
</dbReference>
<dbReference type="Gene3D" id="3.90.1140.10">
    <property type="entry name" value="Cyclic phosphodiesterase"/>
    <property type="match status" value="1"/>
</dbReference>
<comment type="function">
    <text evidence="2">Hydrolyzes RNA 2',3'-cyclic phosphodiester to an RNA 2'-phosphomonoester.</text>
</comment>
<dbReference type="EC" id="3.1.4.58" evidence="2"/>
<dbReference type="HAMAP" id="MF_01940">
    <property type="entry name" value="RNA_CPDase"/>
    <property type="match status" value="1"/>
</dbReference>
<evidence type="ECO:0000256" key="1">
    <source>
        <dbReference type="ARBA" id="ARBA00022801"/>
    </source>
</evidence>
<keyword evidence="4" id="KW-1185">Reference proteome</keyword>
<comment type="catalytic activity">
    <reaction evidence="2">
        <text>a 3'-end 2',3'-cyclophospho-ribonucleotide-RNA + H2O = a 3'-end 2'-phospho-ribonucleotide-RNA + H(+)</text>
        <dbReference type="Rhea" id="RHEA:11828"/>
        <dbReference type="Rhea" id="RHEA-COMP:10464"/>
        <dbReference type="Rhea" id="RHEA-COMP:17353"/>
        <dbReference type="ChEBI" id="CHEBI:15377"/>
        <dbReference type="ChEBI" id="CHEBI:15378"/>
        <dbReference type="ChEBI" id="CHEBI:83064"/>
        <dbReference type="ChEBI" id="CHEBI:173113"/>
        <dbReference type="EC" id="3.1.4.58"/>
    </reaction>
</comment>
<dbReference type="PANTHER" id="PTHR35561:SF1">
    <property type="entry name" value="RNA 2',3'-CYCLIC PHOSPHODIESTERASE"/>
    <property type="match status" value="1"/>
</dbReference>
<dbReference type="GO" id="GO:0016874">
    <property type="term" value="F:ligase activity"/>
    <property type="evidence" value="ECO:0007669"/>
    <property type="project" value="UniProtKB-KW"/>
</dbReference>
<dbReference type="InterPro" id="IPR004175">
    <property type="entry name" value="RNA_CPDase"/>
</dbReference>
<name>A0A1Q9GYI7_9GAMM</name>
<evidence type="ECO:0000313" key="4">
    <source>
        <dbReference type="Proteomes" id="UP000186905"/>
    </source>
</evidence>
<dbReference type="GO" id="GO:0004113">
    <property type="term" value="F:2',3'-cyclic-nucleotide 3'-phosphodiesterase activity"/>
    <property type="evidence" value="ECO:0007669"/>
    <property type="project" value="InterPro"/>
</dbReference>
<feature type="short sequence motif" description="HXTX 1" evidence="2">
    <location>
        <begin position="52"/>
        <end position="55"/>
    </location>
</feature>
<dbReference type="InterPro" id="IPR009097">
    <property type="entry name" value="Cyclic_Pdiesterase"/>
</dbReference>
<evidence type="ECO:0000313" key="3">
    <source>
        <dbReference type="EMBL" id="OLQ80366.1"/>
    </source>
</evidence>
<dbReference type="AlphaFoldDB" id="A0A1Q9GYI7"/>
<accession>A0A1Q9GYI7</accession>
<organism evidence="3 4">
    <name type="scientific">Photobacterium proteolyticum</name>
    <dbReference type="NCBI Taxonomy" id="1903952"/>
    <lineage>
        <taxon>Bacteria</taxon>
        <taxon>Pseudomonadati</taxon>
        <taxon>Pseudomonadota</taxon>
        <taxon>Gammaproteobacteria</taxon>
        <taxon>Vibrionales</taxon>
        <taxon>Vibrionaceae</taxon>
        <taxon>Photobacterium</taxon>
    </lineage>
</organism>
<protein>
    <recommendedName>
        <fullName evidence="2">RNA 2',3'-cyclic phosphodiesterase</fullName>
        <shortName evidence="2">RNA 2',3'-CPDase</shortName>
        <ecNumber evidence="2">3.1.4.58</ecNumber>
    </recommendedName>
</protein>
<dbReference type="PANTHER" id="PTHR35561">
    <property type="entry name" value="RNA 2',3'-CYCLIC PHOSPHODIESTERASE"/>
    <property type="match status" value="1"/>
</dbReference>
<evidence type="ECO:0000256" key="2">
    <source>
        <dbReference type="HAMAP-Rule" id="MF_01940"/>
    </source>
</evidence>
<dbReference type="EMBL" id="MJIL01000047">
    <property type="protein sequence ID" value="OLQ80366.1"/>
    <property type="molecule type" value="Genomic_DNA"/>
</dbReference>
<dbReference type="SUPFAM" id="SSF55144">
    <property type="entry name" value="LigT-like"/>
    <property type="match status" value="1"/>
</dbReference>
<dbReference type="Proteomes" id="UP000186905">
    <property type="component" value="Unassembled WGS sequence"/>
</dbReference>
<dbReference type="STRING" id="1903952.BIT28_16645"/>
<keyword evidence="3" id="KW-0436">Ligase</keyword>
<feature type="active site" description="Proton acceptor" evidence="2">
    <location>
        <position position="134"/>
    </location>
</feature>
<dbReference type="OrthoDB" id="7061261at2"/>
<comment type="caution">
    <text evidence="3">The sequence shown here is derived from an EMBL/GenBank/DDBJ whole genome shotgun (WGS) entry which is preliminary data.</text>
</comment>
<gene>
    <name evidence="3" type="ORF">BIT28_16645</name>
</gene>
<dbReference type="NCBIfam" id="TIGR02258">
    <property type="entry name" value="2_5_ligase"/>
    <property type="match status" value="1"/>
</dbReference>
<proteinExistence type="inferred from homology"/>
<feature type="active site" description="Proton donor" evidence="2">
    <location>
        <position position="52"/>
    </location>
</feature>
<keyword evidence="1 2" id="KW-0378">Hydrolase</keyword>
<feature type="short sequence motif" description="HXTX 2" evidence="2">
    <location>
        <begin position="134"/>
        <end position="137"/>
    </location>
</feature>
<reference evidence="3 4" key="1">
    <citation type="submission" date="2016-09" db="EMBL/GenBank/DDBJ databases">
        <title>Photobacterium proteolyticum sp. nov. a protease producing bacterium isolated from ocean sediments of Laizhou Bay.</title>
        <authorList>
            <person name="Li Y."/>
        </authorList>
    </citation>
    <scope>NUCLEOTIDE SEQUENCE [LARGE SCALE GENOMIC DNA]</scope>
    <source>
        <strain evidence="3 4">13-12</strain>
    </source>
</reference>
<sequence>MGPLSMNDHKQERLFFALALDSPGNQPAFHQLCQLAQALPGEGRRVPDSNLHLTLAFLGLVDEQQKAHLMDLTSAITVPSFTFHASVLKYRKRNRMIWLGGNIIPAPLAQLASDLKEAAIQTGLEQEERSYKPHITLKKQVRQRPDPMPENVDFSFYFQHFGLYISEQVNTARGSGVRYRCLRQWPLTPTQPDNQDLE</sequence>
<comment type="similarity">
    <text evidence="2">Belongs to the 2H phosphoesterase superfamily. ThpR family.</text>
</comment>
<dbReference type="Pfam" id="PF13563">
    <property type="entry name" value="2_5_RNA_ligase2"/>
    <property type="match status" value="1"/>
</dbReference>